<keyword evidence="3" id="KW-1185">Reference proteome</keyword>
<evidence type="ECO:0000313" key="3">
    <source>
        <dbReference type="Proteomes" id="UP000076798"/>
    </source>
</evidence>
<protein>
    <submittedName>
        <fullName evidence="2">Uncharacterized protein</fullName>
    </submittedName>
</protein>
<feature type="region of interest" description="Disordered" evidence="1">
    <location>
        <begin position="124"/>
        <end position="182"/>
    </location>
</feature>
<gene>
    <name evidence="2" type="ORF">SISSUDRAFT_1125279</name>
</gene>
<sequence>MKAFSQLLTSKKKRHGHQLPLQLPPEEYGSESDASPPPPLRAQRSVTMLRQTSDPLKYAMTQSAISGRLPHPHATRHDAHDFLAAERSQSTVHPMPRGRVRSHTIHSSQAPDVGSARLVPRAIEPPARDLSSPDFLSRYETPRRAPRPPRALEVRTSPEVDPVPTSPTASVPSHRRNETSSSFAELDELASFLDIDYEDTSDFDQIAQVLNRPARYPSDYPDPVHELPTPPASPRKASHRRTDATSNFDPIAIQTQNPHKKAVSYPSDSYPRSIRKATSHMSLLPTSTRSIPSARPPILSKPLPSPPLSPTREEPVQPRASQRPSYTVPSPENSPVAQSPRGRLSGRGRSSTIHATSGPPQAAVNWGVAV</sequence>
<feature type="compositionally biased region" description="Low complexity" evidence="1">
    <location>
        <begin position="339"/>
        <end position="351"/>
    </location>
</feature>
<evidence type="ECO:0000256" key="1">
    <source>
        <dbReference type="SAM" id="MobiDB-lite"/>
    </source>
</evidence>
<feature type="compositionally biased region" description="Polar residues" evidence="1">
    <location>
        <begin position="319"/>
        <end position="337"/>
    </location>
</feature>
<feature type="region of interest" description="Disordered" evidence="1">
    <location>
        <begin position="1"/>
        <end position="45"/>
    </location>
</feature>
<evidence type="ECO:0000313" key="2">
    <source>
        <dbReference type="EMBL" id="KZT43048.1"/>
    </source>
</evidence>
<reference evidence="2 3" key="1">
    <citation type="journal article" date="2016" name="Mol. Biol. Evol.">
        <title>Comparative Genomics of Early-Diverging Mushroom-Forming Fungi Provides Insights into the Origins of Lignocellulose Decay Capabilities.</title>
        <authorList>
            <person name="Nagy L.G."/>
            <person name="Riley R."/>
            <person name="Tritt A."/>
            <person name="Adam C."/>
            <person name="Daum C."/>
            <person name="Floudas D."/>
            <person name="Sun H."/>
            <person name="Yadav J.S."/>
            <person name="Pangilinan J."/>
            <person name="Larsson K.H."/>
            <person name="Matsuura K."/>
            <person name="Barry K."/>
            <person name="Labutti K."/>
            <person name="Kuo R."/>
            <person name="Ohm R.A."/>
            <person name="Bhattacharya S.S."/>
            <person name="Shirouzu T."/>
            <person name="Yoshinaga Y."/>
            <person name="Martin F.M."/>
            <person name="Grigoriev I.V."/>
            <person name="Hibbett D.S."/>
        </authorList>
    </citation>
    <scope>NUCLEOTIDE SEQUENCE [LARGE SCALE GENOMIC DNA]</scope>
    <source>
        <strain evidence="2 3">HHB10207 ss-3</strain>
    </source>
</reference>
<accession>A0A166HSN2</accession>
<organism evidence="2 3">
    <name type="scientific">Sistotremastrum suecicum HHB10207 ss-3</name>
    <dbReference type="NCBI Taxonomy" id="1314776"/>
    <lineage>
        <taxon>Eukaryota</taxon>
        <taxon>Fungi</taxon>
        <taxon>Dikarya</taxon>
        <taxon>Basidiomycota</taxon>
        <taxon>Agaricomycotina</taxon>
        <taxon>Agaricomycetes</taxon>
        <taxon>Sistotremastrales</taxon>
        <taxon>Sistotremastraceae</taxon>
        <taxon>Sistotremastrum</taxon>
    </lineage>
</organism>
<feature type="compositionally biased region" description="Low complexity" evidence="1">
    <location>
        <begin position="162"/>
        <end position="172"/>
    </location>
</feature>
<proteinExistence type="predicted"/>
<name>A0A166HSN2_9AGAM</name>
<dbReference type="Proteomes" id="UP000076798">
    <property type="component" value="Unassembled WGS sequence"/>
</dbReference>
<feature type="compositionally biased region" description="Polar residues" evidence="1">
    <location>
        <begin position="279"/>
        <end position="291"/>
    </location>
</feature>
<feature type="compositionally biased region" description="Polar residues" evidence="1">
    <location>
        <begin position="244"/>
        <end position="257"/>
    </location>
</feature>
<dbReference type="AlphaFoldDB" id="A0A166HSN2"/>
<feature type="region of interest" description="Disordered" evidence="1">
    <location>
        <begin position="214"/>
        <end position="370"/>
    </location>
</feature>
<dbReference type="EMBL" id="KV428010">
    <property type="protein sequence ID" value="KZT43048.1"/>
    <property type="molecule type" value="Genomic_DNA"/>
</dbReference>
<feature type="region of interest" description="Disordered" evidence="1">
    <location>
        <begin position="88"/>
        <end position="112"/>
    </location>
</feature>